<name>A0A7W6G9E1_9HYPH</name>
<comment type="caution">
    <text evidence="1">The sequence shown here is derived from an EMBL/GenBank/DDBJ whole genome shotgun (WGS) entry which is preliminary data.</text>
</comment>
<dbReference type="EMBL" id="JACIDW010000001">
    <property type="protein sequence ID" value="MBB3962649.1"/>
    <property type="molecule type" value="Genomic_DNA"/>
</dbReference>
<gene>
    <name evidence="1" type="ORF">GGQ67_000267</name>
</gene>
<reference evidence="1 2" key="1">
    <citation type="submission" date="2020-08" db="EMBL/GenBank/DDBJ databases">
        <title>Genomic Encyclopedia of Type Strains, Phase IV (KMG-IV): sequencing the most valuable type-strain genomes for metagenomic binning, comparative biology and taxonomic classification.</title>
        <authorList>
            <person name="Goeker M."/>
        </authorList>
    </citation>
    <scope>NUCLEOTIDE SEQUENCE [LARGE SCALE GENOMIC DNA]</scope>
    <source>
        <strain evidence="1 2">DSM 26575</strain>
    </source>
</reference>
<dbReference type="RefSeq" id="WP_183898374.1">
    <property type="nucleotide sequence ID" value="NZ_JACIDW010000001.1"/>
</dbReference>
<keyword evidence="2" id="KW-1185">Reference proteome</keyword>
<organism evidence="1 2">
    <name type="scientific">Rhizobium metallidurans</name>
    <dbReference type="NCBI Taxonomy" id="1265931"/>
    <lineage>
        <taxon>Bacteria</taxon>
        <taxon>Pseudomonadati</taxon>
        <taxon>Pseudomonadota</taxon>
        <taxon>Alphaproteobacteria</taxon>
        <taxon>Hyphomicrobiales</taxon>
        <taxon>Rhizobiaceae</taxon>
        <taxon>Rhizobium/Agrobacterium group</taxon>
        <taxon>Rhizobium</taxon>
    </lineage>
</organism>
<protein>
    <submittedName>
        <fullName evidence="1">Uncharacterized protein</fullName>
    </submittedName>
</protein>
<dbReference type="AlphaFoldDB" id="A0A7W6G9E1"/>
<sequence length="77" mass="8970">MQNRAKQTADEYRHLGGRRLAAFDDNKASVRAWDKDTPEAERFWQTKIVPLPERERAEVQSYLPSIVDEADEPRGKQ</sequence>
<evidence type="ECO:0000313" key="1">
    <source>
        <dbReference type="EMBL" id="MBB3962649.1"/>
    </source>
</evidence>
<accession>A0A7W6G9E1</accession>
<proteinExistence type="predicted"/>
<evidence type="ECO:0000313" key="2">
    <source>
        <dbReference type="Proteomes" id="UP000582090"/>
    </source>
</evidence>
<dbReference type="Proteomes" id="UP000582090">
    <property type="component" value="Unassembled WGS sequence"/>
</dbReference>